<dbReference type="EMBL" id="JARJLG010000035">
    <property type="protein sequence ID" value="KAJ7765432.1"/>
    <property type="molecule type" value="Genomic_DNA"/>
</dbReference>
<feature type="region of interest" description="Disordered" evidence="2">
    <location>
        <begin position="46"/>
        <end position="81"/>
    </location>
</feature>
<sequence length="567" mass="62586">MLSAQYPPNPLQIPRFDHTQDPSVPRSSALFFQEINRLVADSVSPLSNTSIGTVEDDEPASPSGNYHYASSAPAPRSPSGIYDSYAAPYPYPSEMRRDESFSPSPAPLPQSMGPLSAPHSQDRFQISESAYTPGTRLDALSDRQSRYGTLPKLSMSNVLLDQRRMSEPAVPYMQQAAPASGAQNRAHQYGFPNYETSPHSPESPFLSRVASLGSLRHDYSPSVPHPDWKQDAEEQHRPLGDVSPYQPSFSGGISGSPPLQYAVRGEDTYGPSPPGTGTSSSSTAPGVLPPLPSSQDSPGDPSGNKKTYSFVALPGNAVRKRPRRRYDEIERLYHCSWPECNKAYGTLNHLNAHVQMQKHGAKRSPNEFKELRKQWRKAKKEYESPGLGPIRRSMSLRREHHDLYRGHPYSAPHRSFSHNSALSPPLSVSIPHMRTDGSYIVDHRYSPDNRGEIDPQQPYGGVDYRQQSAPTGWPAASSSRAETYQSPLSAQPSYPYLDNSHAQMIESPPSTNPYHSPSRSTMNRLPPDSMLLTPLVASGQVTDSYADNYYDDKSRGGRADQGSGDEY</sequence>
<evidence type="ECO:0000256" key="2">
    <source>
        <dbReference type="SAM" id="MobiDB-lite"/>
    </source>
</evidence>
<evidence type="ECO:0000313" key="4">
    <source>
        <dbReference type="EMBL" id="KAJ7765432.1"/>
    </source>
</evidence>
<evidence type="ECO:0000313" key="5">
    <source>
        <dbReference type="Proteomes" id="UP001215280"/>
    </source>
</evidence>
<feature type="region of interest" description="Disordered" evidence="2">
    <location>
        <begin position="93"/>
        <end position="121"/>
    </location>
</feature>
<evidence type="ECO:0000259" key="3">
    <source>
        <dbReference type="PROSITE" id="PS50157"/>
    </source>
</evidence>
<dbReference type="PROSITE" id="PS00028">
    <property type="entry name" value="ZINC_FINGER_C2H2_1"/>
    <property type="match status" value="1"/>
</dbReference>
<feature type="region of interest" description="Disordered" evidence="2">
    <location>
        <begin position="544"/>
        <end position="567"/>
    </location>
</feature>
<feature type="region of interest" description="Disordered" evidence="2">
    <location>
        <begin position="1"/>
        <end position="27"/>
    </location>
</feature>
<dbReference type="Proteomes" id="UP001215280">
    <property type="component" value="Unassembled WGS sequence"/>
</dbReference>
<comment type="caution">
    <text evidence="4">The sequence shown here is derived from an EMBL/GenBank/DDBJ whole genome shotgun (WGS) entry which is preliminary data.</text>
</comment>
<feature type="region of interest" description="Disordered" evidence="2">
    <location>
        <begin position="440"/>
        <end position="484"/>
    </location>
</feature>
<feature type="compositionally biased region" description="Low complexity" evidence="2">
    <location>
        <begin position="247"/>
        <end position="258"/>
    </location>
</feature>
<dbReference type="PANTHER" id="PTHR36167">
    <property type="entry name" value="C2H2 FINGER DOMAIN TRANSCRIPTION FACTOR (EUROFUNG)-RELATED"/>
    <property type="match status" value="1"/>
</dbReference>
<gene>
    <name evidence="4" type="ORF">DFH07DRAFT_881667</name>
</gene>
<feature type="compositionally biased region" description="Basic and acidic residues" evidence="2">
    <location>
        <begin position="226"/>
        <end position="239"/>
    </location>
</feature>
<dbReference type="AlphaFoldDB" id="A0AAD7NLG3"/>
<keyword evidence="1" id="KW-0862">Zinc</keyword>
<feature type="domain" description="C2H2-type" evidence="3">
    <location>
        <begin position="333"/>
        <end position="364"/>
    </location>
</feature>
<feature type="compositionally biased region" description="Low complexity" evidence="2">
    <location>
        <begin position="293"/>
        <end position="302"/>
    </location>
</feature>
<proteinExistence type="predicted"/>
<feature type="compositionally biased region" description="Low complexity" evidence="2">
    <location>
        <begin position="275"/>
        <end position="286"/>
    </location>
</feature>
<reference evidence="4" key="1">
    <citation type="submission" date="2023-03" db="EMBL/GenBank/DDBJ databases">
        <title>Massive genome expansion in bonnet fungi (Mycena s.s.) driven by repeated elements and novel gene families across ecological guilds.</title>
        <authorList>
            <consortium name="Lawrence Berkeley National Laboratory"/>
            <person name="Harder C.B."/>
            <person name="Miyauchi S."/>
            <person name="Viragh M."/>
            <person name="Kuo A."/>
            <person name="Thoen E."/>
            <person name="Andreopoulos B."/>
            <person name="Lu D."/>
            <person name="Skrede I."/>
            <person name="Drula E."/>
            <person name="Henrissat B."/>
            <person name="Morin E."/>
            <person name="Kohler A."/>
            <person name="Barry K."/>
            <person name="LaButti K."/>
            <person name="Morin E."/>
            <person name="Salamov A."/>
            <person name="Lipzen A."/>
            <person name="Mereny Z."/>
            <person name="Hegedus B."/>
            <person name="Baldrian P."/>
            <person name="Stursova M."/>
            <person name="Weitz H."/>
            <person name="Taylor A."/>
            <person name="Grigoriev I.V."/>
            <person name="Nagy L.G."/>
            <person name="Martin F."/>
            <person name="Kauserud H."/>
        </authorList>
    </citation>
    <scope>NUCLEOTIDE SEQUENCE</scope>
    <source>
        <strain evidence="4">CBHHK188m</strain>
    </source>
</reference>
<keyword evidence="1" id="KW-0863">Zinc-finger</keyword>
<dbReference type="GO" id="GO:0006355">
    <property type="term" value="P:regulation of DNA-templated transcription"/>
    <property type="evidence" value="ECO:0007669"/>
    <property type="project" value="InterPro"/>
</dbReference>
<keyword evidence="1" id="KW-0479">Metal-binding</keyword>
<keyword evidence="5" id="KW-1185">Reference proteome</keyword>
<dbReference type="InterPro" id="IPR013087">
    <property type="entry name" value="Znf_C2H2_type"/>
</dbReference>
<dbReference type="GO" id="GO:0008270">
    <property type="term" value="F:zinc ion binding"/>
    <property type="evidence" value="ECO:0007669"/>
    <property type="project" value="UniProtKB-KW"/>
</dbReference>
<protein>
    <submittedName>
        <fullName evidence="4">Zn finger family DNA binding protein</fullName>
    </submittedName>
</protein>
<feature type="compositionally biased region" description="Polar residues" evidence="2">
    <location>
        <begin position="508"/>
        <end position="523"/>
    </location>
</feature>
<feature type="region of interest" description="Disordered" evidence="2">
    <location>
        <begin position="178"/>
        <end position="308"/>
    </location>
</feature>
<evidence type="ECO:0000256" key="1">
    <source>
        <dbReference type="PROSITE-ProRule" id="PRU00042"/>
    </source>
</evidence>
<feature type="region of interest" description="Disordered" evidence="2">
    <location>
        <begin position="500"/>
        <end position="530"/>
    </location>
</feature>
<organism evidence="4 5">
    <name type="scientific">Mycena maculata</name>
    <dbReference type="NCBI Taxonomy" id="230809"/>
    <lineage>
        <taxon>Eukaryota</taxon>
        <taxon>Fungi</taxon>
        <taxon>Dikarya</taxon>
        <taxon>Basidiomycota</taxon>
        <taxon>Agaricomycotina</taxon>
        <taxon>Agaricomycetes</taxon>
        <taxon>Agaricomycetidae</taxon>
        <taxon>Agaricales</taxon>
        <taxon>Marasmiineae</taxon>
        <taxon>Mycenaceae</taxon>
        <taxon>Mycena</taxon>
    </lineage>
</organism>
<name>A0AAD7NLG3_9AGAR</name>
<feature type="compositionally biased region" description="Low complexity" evidence="2">
    <location>
        <begin position="69"/>
        <end position="81"/>
    </location>
</feature>
<feature type="compositionally biased region" description="Basic and acidic residues" evidence="2">
    <location>
        <begin position="441"/>
        <end position="453"/>
    </location>
</feature>
<accession>A0AAD7NLG3</accession>
<dbReference type="Gene3D" id="3.30.160.60">
    <property type="entry name" value="Classic Zinc Finger"/>
    <property type="match status" value="1"/>
</dbReference>
<feature type="compositionally biased region" description="Polar residues" evidence="2">
    <location>
        <begin position="465"/>
        <end position="484"/>
    </location>
</feature>
<dbReference type="PANTHER" id="PTHR36167:SF3">
    <property type="entry name" value="C2H2 FINGER DOMAIN TRANSCRIPTION FACTOR (EUROFUNG)-RELATED"/>
    <property type="match status" value="1"/>
</dbReference>
<dbReference type="InterPro" id="IPR039327">
    <property type="entry name" value="CON7-like"/>
</dbReference>
<dbReference type="PROSITE" id="PS50157">
    <property type="entry name" value="ZINC_FINGER_C2H2_2"/>
    <property type="match status" value="1"/>
</dbReference>